<dbReference type="GO" id="GO:0022857">
    <property type="term" value="F:transmembrane transporter activity"/>
    <property type="evidence" value="ECO:0007669"/>
    <property type="project" value="InterPro"/>
</dbReference>
<dbReference type="FunFam" id="1.20.1250.20:FF:000218">
    <property type="entry name" value="facilitated trehalose transporter Tret1"/>
    <property type="match status" value="1"/>
</dbReference>
<dbReference type="PROSITE" id="PS50850">
    <property type="entry name" value="MFS"/>
    <property type="match status" value="1"/>
</dbReference>
<feature type="transmembrane region" description="Helical" evidence="10">
    <location>
        <begin position="404"/>
        <end position="424"/>
    </location>
</feature>
<dbReference type="Pfam" id="PF00083">
    <property type="entry name" value="Sugar_tr"/>
    <property type="match status" value="1"/>
</dbReference>
<keyword evidence="7 10" id="KW-1133">Transmembrane helix</keyword>
<evidence type="ECO:0000256" key="2">
    <source>
        <dbReference type="ARBA" id="ARBA00010992"/>
    </source>
</evidence>
<dbReference type="InterPro" id="IPR050814">
    <property type="entry name" value="Myo-inositol_Transporter"/>
</dbReference>
<evidence type="ECO:0000256" key="5">
    <source>
        <dbReference type="ARBA" id="ARBA00022597"/>
    </source>
</evidence>
<feature type="transmembrane region" description="Helical" evidence="10">
    <location>
        <begin position="430"/>
        <end position="451"/>
    </location>
</feature>
<dbReference type="SUPFAM" id="SSF103473">
    <property type="entry name" value="MFS general substrate transporter"/>
    <property type="match status" value="1"/>
</dbReference>
<dbReference type="RefSeq" id="WP_161022651.1">
    <property type="nucleotide sequence ID" value="NZ_CP158283.1"/>
</dbReference>
<dbReference type="InterPro" id="IPR005829">
    <property type="entry name" value="Sugar_transporter_CS"/>
</dbReference>
<name>A0A6N9IRF7_9LACO</name>
<dbReference type="PROSITE" id="PS00216">
    <property type="entry name" value="SUGAR_TRANSPORT_1"/>
    <property type="match status" value="1"/>
</dbReference>
<proteinExistence type="inferred from homology"/>
<feature type="transmembrane region" description="Helical" evidence="10">
    <location>
        <begin position="66"/>
        <end position="84"/>
    </location>
</feature>
<keyword evidence="6 10" id="KW-0812">Transmembrane</keyword>
<dbReference type="EMBL" id="VSUB01000006">
    <property type="protein sequence ID" value="MYY64966.1"/>
    <property type="molecule type" value="Genomic_DNA"/>
</dbReference>
<comment type="caution">
    <text evidence="12">The sequence shown here is derived from an EMBL/GenBank/DDBJ whole genome shotgun (WGS) entry which is preliminary data.</text>
</comment>
<feature type="transmembrane region" description="Helical" evidence="10">
    <location>
        <begin position="312"/>
        <end position="330"/>
    </location>
</feature>
<evidence type="ECO:0000256" key="8">
    <source>
        <dbReference type="ARBA" id="ARBA00023136"/>
    </source>
</evidence>
<feature type="transmembrane region" description="Helical" evidence="10">
    <location>
        <begin position="270"/>
        <end position="292"/>
    </location>
</feature>
<evidence type="ECO:0000256" key="10">
    <source>
        <dbReference type="SAM" id="Phobius"/>
    </source>
</evidence>
<comment type="similarity">
    <text evidence="2 9">Belongs to the major facilitator superfamily. Sugar transporter (TC 2.A.1.1) family.</text>
</comment>
<keyword evidence="8 10" id="KW-0472">Membrane</keyword>
<accession>A0A6N9IRF7</accession>
<dbReference type="PANTHER" id="PTHR48020">
    <property type="entry name" value="PROTON MYO-INOSITOL COTRANSPORTER"/>
    <property type="match status" value="1"/>
</dbReference>
<evidence type="ECO:0000256" key="7">
    <source>
        <dbReference type="ARBA" id="ARBA00022989"/>
    </source>
</evidence>
<evidence type="ECO:0000256" key="3">
    <source>
        <dbReference type="ARBA" id="ARBA00022448"/>
    </source>
</evidence>
<feature type="transmembrane region" description="Helical" evidence="10">
    <location>
        <begin position="120"/>
        <end position="141"/>
    </location>
</feature>
<feature type="transmembrane region" description="Helical" evidence="10">
    <location>
        <begin position="337"/>
        <end position="355"/>
    </location>
</feature>
<evidence type="ECO:0000259" key="11">
    <source>
        <dbReference type="PROSITE" id="PS50850"/>
    </source>
</evidence>
<feature type="domain" description="Major facilitator superfamily (MFS) profile" evidence="11">
    <location>
        <begin position="27"/>
        <end position="458"/>
    </location>
</feature>
<dbReference type="AlphaFoldDB" id="A0A6N9IRF7"/>
<keyword evidence="5" id="KW-0762">Sugar transport</keyword>
<evidence type="ECO:0000256" key="4">
    <source>
        <dbReference type="ARBA" id="ARBA00022475"/>
    </source>
</evidence>
<sequence>MIAQGKDRHKSVEYLESHKINSNLNRIGFISSIGGLLFGIDTGVINGSLSYMSAPSQLNLSSSEEGLVTSGITLGAAVGALIIGKLSDRYGRKKMLFWLSFVFFFCTLFCSIAPNAIFLIIFRFLLGLAVGGASVLVPTFLSEISPAETRGRMVTRNELMIVSGQLIAFIFNAILGASFDNVGHIWRYMLGFGMVPAAFLFLGMMAVPESPRWLIMHHRNDEALSVLRSVRNSDSKCQTEFREIETSIEKNNNIKKMSFKDLNIPWVRKLVLIGIGVGVMQQIIGINIMMYYGTSILMVAGFGHEAALVANIGNGVISVLATIVGMKLMIHNGRRKLLLSGITGTSISLILMSLVTKYMTGSSLMPYAVILLTMTFLGFFQGCISPIVWLLLSEIFPQELRGMAMGFATFFLWGSNFLVGYFFPILVDKLGISSTFAIFVICNIISFVFAYKFAPETMNKSLEEIQESFKNGKESK</sequence>
<dbReference type="InterPro" id="IPR047984">
    <property type="entry name" value="XylE-like"/>
</dbReference>
<dbReference type="PROSITE" id="PS00217">
    <property type="entry name" value="SUGAR_TRANSPORT_2"/>
    <property type="match status" value="2"/>
</dbReference>
<evidence type="ECO:0000256" key="9">
    <source>
        <dbReference type="RuleBase" id="RU003346"/>
    </source>
</evidence>
<feature type="transmembrane region" description="Helical" evidence="10">
    <location>
        <begin position="367"/>
        <end position="392"/>
    </location>
</feature>
<dbReference type="InterPro" id="IPR036259">
    <property type="entry name" value="MFS_trans_sf"/>
</dbReference>
<protein>
    <submittedName>
        <fullName evidence="12">Sugar porter family MFS transporter</fullName>
    </submittedName>
</protein>
<evidence type="ECO:0000256" key="6">
    <source>
        <dbReference type="ARBA" id="ARBA00022692"/>
    </source>
</evidence>
<dbReference type="InterPro" id="IPR003663">
    <property type="entry name" value="Sugar/inositol_transpt"/>
</dbReference>
<dbReference type="GO" id="GO:0005886">
    <property type="term" value="C:plasma membrane"/>
    <property type="evidence" value="ECO:0007669"/>
    <property type="project" value="UniProtKB-SubCell"/>
</dbReference>
<feature type="transmembrane region" description="Helical" evidence="10">
    <location>
        <begin position="185"/>
        <end position="207"/>
    </location>
</feature>
<comment type="subcellular location">
    <subcellularLocation>
        <location evidence="1">Cell membrane</location>
        <topology evidence="1">Multi-pass membrane protein</topology>
    </subcellularLocation>
</comment>
<reference evidence="12 13" key="1">
    <citation type="journal article" date="2020" name="Food Funct.">
        <title>Screening of Lactobacillus salivarius strains from the feces of Chinese populations and the evaluation of their effects against intestinal inflammation in mice.</title>
        <authorList>
            <person name="Zhai Q."/>
            <person name="Shen X."/>
            <person name="Cen S."/>
            <person name="Zhang C."/>
            <person name="Tian F."/>
            <person name="Zhao J."/>
            <person name="Zhang H."/>
            <person name="Xue Y."/>
            <person name="Chen W."/>
        </authorList>
    </citation>
    <scope>NUCLEOTIDE SEQUENCE [LARGE SCALE GENOMIC DNA]</scope>
    <source>
        <strain evidence="12 13">FYNDL5_1.scaf</strain>
    </source>
</reference>
<organism evidence="12 13">
    <name type="scientific">Ligilactobacillus salivarius</name>
    <dbReference type="NCBI Taxonomy" id="1624"/>
    <lineage>
        <taxon>Bacteria</taxon>
        <taxon>Bacillati</taxon>
        <taxon>Bacillota</taxon>
        <taxon>Bacilli</taxon>
        <taxon>Lactobacillales</taxon>
        <taxon>Lactobacillaceae</taxon>
        <taxon>Ligilactobacillus</taxon>
    </lineage>
</organism>
<evidence type="ECO:0000313" key="12">
    <source>
        <dbReference type="EMBL" id="MYY64966.1"/>
    </source>
</evidence>
<dbReference type="InterPro" id="IPR020846">
    <property type="entry name" value="MFS_dom"/>
</dbReference>
<dbReference type="Gene3D" id="1.20.1250.20">
    <property type="entry name" value="MFS general substrate transporter like domains"/>
    <property type="match status" value="1"/>
</dbReference>
<dbReference type="CDD" id="cd17359">
    <property type="entry name" value="MFS_XylE_like"/>
    <property type="match status" value="1"/>
</dbReference>
<dbReference type="PANTHER" id="PTHR48020:SF12">
    <property type="entry name" value="PROTON MYO-INOSITOL COTRANSPORTER"/>
    <property type="match status" value="1"/>
</dbReference>
<gene>
    <name evidence="12" type="ORF">FYL25_05910</name>
</gene>
<evidence type="ECO:0000313" key="13">
    <source>
        <dbReference type="Proteomes" id="UP000471678"/>
    </source>
</evidence>
<dbReference type="InterPro" id="IPR005828">
    <property type="entry name" value="MFS_sugar_transport-like"/>
</dbReference>
<dbReference type="Proteomes" id="UP000471678">
    <property type="component" value="Unassembled WGS sequence"/>
</dbReference>
<evidence type="ECO:0000256" key="1">
    <source>
        <dbReference type="ARBA" id="ARBA00004651"/>
    </source>
</evidence>
<feature type="transmembrane region" description="Helical" evidence="10">
    <location>
        <begin position="27"/>
        <end position="46"/>
    </location>
</feature>
<keyword evidence="3 9" id="KW-0813">Transport</keyword>
<feature type="transmembrane region" description="Helical" evidence="10">
    <location>
        <begin position="161"/>
        <end position="179"/>
    </location>
</feature>
<dbReference type="NCBIfam" id="TIGR00879">
    <property type="entry name" value="SP"/>
    <property type="match status" value="1"/>
</dbReference>
<keyword evidence="4" id="KW-1003">Cell membrane</keyword>
<dbReference type="PRINTS" id="PR00171">
    <property type="entry name" value="SUGRTRNSPORT"/>
</dbReference>
<feature type="transmembrane region" description="Helical" evidence="10">
    <location>
        <begin position="96"/>
        <end position="114"/>
    </location>
</feature>